<keyword evidence="1" id="KW-1133">Transmembrane helix</keyword>
<reference evidence="2" key="1">
    <citation type="submission" date="2018-05" db="EMBL/GenBank/DDBJ databases">
        <authorList>
            <person name="Lanie J.A."/>
            <person name="Ng W.-L."/>
            <person name="Kazmierczak K.M."/>
            <person name="Andrzejewski T.M."/>
            <person name="Davidsen T.M."/>
            <person name="Wayne K.J."/>
            <person name="Tettelin H."/>
            <person name="Glass J.I."/>
            <person name="Rusch D."/>
            <person name="Podicherti R."/>
            <person name="Tsui H.-C.T."/>
            <person name="Winkler M.E."/>
        </authorList>
    </citation>
    <scope>NUCLEOTIDE SEQUENCE</scope>
</reference>
<keyword evidence="1" id="KW-0472">Membrane</keyword>
<gene>
    <name evidence="2" type="ORF">METZ01_LOCUS138073</name>
</gene>
<keyword evidence="1" id="KW-0812">Transmembrane</keyword>
<protein>
    <submittedName>
        <fullName evidence="2">Uncharacterized protein</fullName>
    </submittedName>
</protein>
<dbReference type="AlphaFoldDB" id="A0A381Z7R1"/>
<dbReference type="EMBL" id="UINC01020255">
    <property type="protein sequence ID" value="SVA85219.1"/>
    <property type="molecule type" value="Genomic_DNA"/>
</dbReference>
<organism evidence="2">
    <name type="scientific">marine metagenome</name>
    <dbReference type="NCBI Taxonomy" id="408172"/>
    <lineage>
        <taxon>unclassified sequences</taxon>
        <taxon>metagenomes</taxon>
        <taxon>ecological metagenomes</taxon>
    </lineage>
</organism>
<feature type="transmembrane region" description="Helical" evidence="1">
    <location>
        <begin position="33"/>
        <end position="54"/>
    </location>
</feature>
<evidence type="ECO:0000313" key="2">
    <source>
        <dbReference type="EMBL" id="SVA85219.1"/>
    </source>
</evidence>
<sequence>MKNFNFTWLTPKTGHEASDVWFKNQPTWFDSDMIGGVLFGMFLGMSLTTLFFILPY</sequence>
<name>A0A381Z7R1_9ZZZZ</name>
<proteinExistence type="predicted"/>
<accession>A0A381Z7R1</accession>
<evidence type="ECO:0000256" key="1">
    <source>
        <dbReference type="SAM" id="Phobius"/>
    </source>
</evidence>